<reference evidence="1 2" key="1">
    <citation type="submission" date="2023-11" db="EMBL/GenBank/DDBJ databases">
        <title>Gilvimarinus fulvus sp. nov., isolated from the surface of Kelp.</title>
        <authorList>
            <person name="Sun Y.Y."/>
            <person name="Gong Y."/>
            <person name="Du Z.J."/>
        </authorList>
    </citation>
    <scope>NUCLEOTIDE SEQUENCE [LARGE SCALE GENOMIC DNA]</scope>
    <source>
        <strain evidence="1 2">SDUM040013</strain>
    </source>
</reference>
<dbReference type="Proteomes" id="UP001273505">
    <property type="component" value="Unassembled WGS sequence"/>
</dbReference>
<evidence type="ECO:0000313" key="1">
    <source>
        <dbReference type="EMBL" id="MDX6849342.1"/>
    </source>
</evidence>
<sequence>MQIRSVSKPEQHLQNLLAGSGSLSAFSFSHRAFYLDEAPTKVLLAVCDPTNAELVLSADCPEARHTLDEWSDSGCLHSLADTLAVPVLELGCAISLVPVVILKPWGREIWYTGMEVRGQSGVGTTDRSIPLPWLLEVMPGAYADGNPEAMILLKVLDPLADEVFGDLYFEMHERKQEVYVVTHVDQRAWPDGIGGIRFGFSDQLRAQYGSDQAFKDAFEQAVARYEAVRRDIDARIDTIKLGVGIDVNEPVPPSTQIAWLQQIDAKLLAQEESLRHTMESFSKVLPLKIGDVVKVPCYTPHSLQHGVRTVEFQTPVYERKILAFAQKVLTQPHWDTREALEKVVLDAEMPALDEGEEAVAGILCQQVVDFDDFAVWRLRAHKHSEMSLAKLSAYRLVMAITGGVSLRGRVLTAEQAVLCPALARPDQVLKLEKGAVALIAAPKSKIS</sequence>
<dbReference type="SUPFAM" id="SSF51182">
    <property type="entry name" value="RmlC-like cupins"/>
    <property type="match status" value="1"/>
</dbReference>
<dbReference type="InterPro" id="IPR011051">
    <property type="entry name" value="RmlC_Cupin_sf"/>
</dbReference>
<dbReference type="RefSeq" id="WP_302721926.1">
    <property type="nucleotide sequence ID" value="NZ_JAULRU010000418.1"/>
</dbReference>
<comment type="caution">
    <text evidence="1">The sequence shown here is derived from an EMBL/GenBank/DDBJ whole genome shotgun (WGS) entry which is preliminary data.</text>
</comment>
<protein>
    <submittedName>
        <fullName evidence="1">Uncharacterized protein</fullName>
    </submittedName>
</protein>
<proteinExistence type="predicted"/>
<accession>A0ABU4RWT5</accession>
<keyword evidence="2" id="KW-1185">Reference proteome</keyword>
<gene>
    <name evidence="1" type="ORF">SCD92_08220</name>
</gene>
<organism evidence="1 2">
    <name type="scientific">Gilvimarinus gilvus</name>
    <dbReference type="NCBI Taxonomy" id="3058038"/>
    <lineage>
        <taxon>Bacteria</taxon>
        <taxon>Pseudomonadati</taxon>
        <taxon>Pseudomonadota</taxon>
        <taxon>Gammaproteobacteria</taxon>
        <taxon>Cellvibrionales</taxon>
        <taxon>Cellvibrionaceae</taxon>
        <taxon>Gilvimarinus</taxon>
    </lineage>
</organism>
<dbReference type="EMBL" id="JAXAFO010000011">
    <property type="protein sequence ID" value="MDX6849342.1"/>
    <property type="molecule type" value="Genomic_DNA"/>
</dbReference>
<evidence type="ECO:0000313" key="2">
    <source>
        <dbReference type="Proteomes" id="UP001273505"/>
    </source>
</evidence>
<name>A0ABU4RWT5_9GAMM</name>